<feature type="transmembrane region" description="Helical" evidence="1">
    <location>
        <begin position="75"/>
        <end position="92"/>
    </location>
</feature>
<keyword evidence="1" id="KW-0812">Transmembrane</keyword>
<dbReference type="PROSITE" id="PS50887">
    <property type="entry name" value="GGDEF"/>
    <property type="match status" value="1"/>
</dbReference>
<dbReference type="InterPro" id="IPR043128">
    <property type="entry name" value="Rev_trsase/Diguanyl_cyclase"/>
</dbReference>
<evidence type="ECO:0000259" key="2">
    <source>
        <dbReference type="PROSITE" id="PS50887"/>
    </source>
</evidence>
<dbReference type="RefSeq" id="WP_274374690.1">
    <property type="nucleotide sequence ID" value="NZ_CP072943.1"/>
</dbReference>
<organism evidence="3 4">
    <name type="scientific">Aminithiophilus ramosus</name>
    <dbReference type="NCBI Taxonomy" id="3029084"/>
    <lineage>
        <taxon>Bacteria</taxon>
        <taxon>Thermotogati</taxon>
        <taxon>Synergistota</taxon>
        <taxon>Synergistia</taxon>
        <taxon>Synergistales</taxon>
        <taxon>Aminithiophilaceae</taxon>
        <taxon>Aminithiophilus</taxon>
    </lineage>
</organism>
<keyword evidence="1" id="KW-0472">Membrane</keyword>
<feature type="domain" description="GGDEF" evidence="2">
    <location>
        <begin position="257"/>
        <end position="383"/>
    </location>
</feature>
<dbReference type="Gene3D" id="3.30.70.270">
    <property type="match status" value="1"/>
</dbReference>
<reference evidence="4" key="1">
    <citation type="submission" date="2021-04" db="EMBL/GenBank/DDBJ databases">
        <title>A novel Synergistetes isolate from a pyrite-forming mixed culture.</title>
        <authorList>
            <person name="Bunk B."/>
            <person name="Sproer C."/>
            <person name="Spring S."/>
            <person name="Pester M."/>
        </authorList>
    </citation>
    <scope>NUCLEOTIDE SEQUENCE [LARGE SCALE GENOMIC DNA]</scope>
    <source>
        <strain evidence="4">J.5.4.2-T.3.5.2</strain>
    </source>
</reference>
<evidence type="ECO:0000313" key="3">
    <source>
        <dbReference type="EMBL" id="QTX33404.1"/>
    </source>
</evidence>
<dbReference type="KEGG" id="aram:KAR29_05905"/>
<sequence length="383" mass="41477">MKPSSPERPGLWDFLTVPPSLSLLLVVLLVFFGGEGPEAPGGAPALWIAFLVAYVFLAVGDLLSRLKGLSLSRSALQCLCQGIVLTALPSYLGTSAAWSWIGLALLATGLILSLSRSAPSFRPPIVEKKEGPPALPVTSFLETLPLPAFFDVGSGEETTFLANEAALALAATSGQTTTEFFGRILAEGRFSLGDRDYDLLRAQGMALALLVEKQLPSPVPQVEADRDPEPVPHKVEGRERGLLRAAEELARARRYRRWLSAVLIRPDQIGPLQLSLGEAQRQEIFDLFLGEVALTLRDSEPLFRLGPQELLALLPETPQAGARKFSSRLKQMALEFKPKVFGLEAASGPFLVLKTGIAFYDGNGVLTLEEFFSQLEASITQNL</sequence>
<evidence type="ECO:0000256" key="1">
    <source>
        <dbReference type="SAM" id="Phobius"/>
    </source>
</evidence>
<gene>
    <name evidence="3" type="ORF">KAR29_05905</name>
</gene>
<proteinExistence type="predicted"/>
<accession>A0A9Q7AFV1</accession>
<feature type="transmembrane region" description="Helical" evidence="1">
    <location>
        <begin position="45"/>
        <end position="63"/>
    </location>
</feature>
<evidence type="ECO:0000313" key="4">
    <source>
        <dbReference type="Proteomes" id="UP000671879"/>
    </source>
</evidence>
<protein>
    <recommendedName>
        <fullName evidence="2">GGDEF domain-containing protein</fullName>
    </recommendedName>
</protein>
<name>A0A9Q7AFV1_9BACT</name>
<dbReference type="InterPro" id="IPR000160">
    <property type="entry name" value="GGDEF_dom"/>
</dbReference>
<dbReference type="Proteomes" id="UP000671879">
    <property type="component" value="Chromosome"/>
</dbReference>
<feature type="transmembrane region" description="Helical" evidence="1">
    <location>
        <begin position="12"/>
        <end position="33"/>
    </location>
</feature>
<dbReference type="EMBL" id="CP072943">
    <property type="protein sequence ID" value="QTX33404.1"/>
    <property type="molecule type" value="Genomic_DNA"/>
</dbReference>
<keyword evidence="1" id="KW-1133">Transmembrane helix</keyword>
<keyword evidence="4" id="KW-1185">Reference proteome</keyword>
<dbReference type="AlphaFoldDB" id="A0A9Q7AFV1"/>